<evidence type="ECO:0000256" key="1">
    <source>
        <dbReference type="SAM" id="SignalP"/>
    </source>
</evidence>
<dbReference type="Proteomes" id="UP001283361">
    <property type="component" value="Unassembled WGS sequence"/>
</dbReference>
<proteinExistence type="predicted"/>
<organism evidence="2 3">
    <name type="scientific">Elysia crispata</name>
    <name type="common">lettuce slug</name>
    <dbReference type="NCBI Taxonomy" id="231223"/>
    <lineage>
        <taxon>Eukaryota</taxon>
        <taxon>Metazoa</taxon>
        <taxon>Spiralia</taxon>
        <taxon>Lophotrochozoa</taxon>
        <taxon>Mollusca</taxon>
        <taxon>Gastropoda</taxon>
        <taxon>Heterobranchia</taxon>
        <taxon>Euthyneura</taxon>
        <taxon>Panpulmonata</taxon>
        <taxon>Sacoglossa</taxon>
        <taxon>Placobranchoidea</taxon>
        <taxon>Plakobranchidae</taxon>
        <taxon>Elysia</taxon>
    </lineage>
</organism>
<keyword evidence="1" id="KW-0732">Signal</keyword>
<sequence length="76" mass="8019">MKVLAAVLCLTLLVAVTFAQTSQPSPLVATCSQFCNQTCDIAKQMLSIFGAFLGPLVDTADQLCRQTCGMICGFLG</sequence>
<evidence type="ECO:0000313" key="3">
    <source>
        <dbReference type="Proteomes" id="UP001283361"/>
    </source>
</evidence>
<protein>
    <submittedName>
        <fullName evidence="2">Uncharacterized protein</fullName>
    </submittedName>
</protein>
<comment type="caution">
    <text evidence="2">The sequence shown here is derived from an EMBL/GenBank/DDBJ whole genome shotgun (WGS) entry which is preliminary data.</text>
</comment>
<keyword evidence="3" id="KW-1185">Reference proteome</keyword>
<accession>A0AAE1DDW4</accession>
<feature type="signal peptide" evidence="1">
    <location>
        <begin position="1"/>
        <end position="19"/>
    </location>
</feature>
<dbReference type="AlphaFoldDB" id="A0AAE1DDW4"/>
<gene>
    <name evidence="2" type="ORF">RRG08_017973</name>
</gene>
<feature type="chain" id="PRO_5042036563" evidence="1">
    <location>
        <begin position="20"/>
        <end position="76"/>
    </location>
</feature>
<dbReference type="EMBL" id="JAWDGP010004170">
    <property type="protein sequence ID" value="KAK3767099.1"/>
    <property type="molecule type" value="Genomic_DNA"/>
</dbReference>
<name>A0AAE1DDW4_9GAST</name>
<evidence type="ECO:0000313" key="2">
    <source>
        <dbReference type="EMBL" id="KAK3767099.1"/>
    </source>
</evidence>
<reference evidence="2" key="1">
    <citation type="journal article" date="2023" name="G3 (Bethesda)">
        <title>A reference genome for the long-term kleptoplast-retaining sea slug Elysia crispata morphotype clarki.</title>
        <authorList>
            <person name="Eastman K.E."/>
            <person name="Pendleton A.L."/>
            <person name="Shaikh M.A."/>
            <person name="Suttiyut T."/>
            <person name="Ogas R."/>
            <person name="Tomko P."/>
            <person name="Gavelis G."/>
            <person name="Widhalm J.R."/>
            <person name="Wisecaver J.H."/>
        </authorList>
    </citation>
    <scope>NUCLEOTIDE SEQUENCE</scope>
    <source>
        <strain evidence="2">ECLA1</strain>
    </source>
</reference>